<name>A0A061SIM1_9CHLO</name>
<proteinExistence type="predicted"/>
<feature type="non-terminal residue" evidence="1">
    <location>
        <position position="1"/>
    </location>
</feature>
<organism evidence="1">
    <name type="scientific">Tetraselmis sp. GSL018</name>
    <dbReference type="NCBI Taxonomy" id="582737"/>
    <lineage>
        <taxon>Eukaryota</taxon>
        <taxon>Viridiplantae</taxon>
        <taxon>Chlorophyta</taxon>
        <taxon>core chlorophytes</taxon>
        <taxon>Chlorodendrophyceae</taxon>
        <taxon>Chlorodendrales</taxon>
        <taxon>Chlorodendraceae</taxon>
        <taxon>Tetraselmis</taxon>
    </lineage>
</organism>
<accession>A0A061SIM1</accession>
<gene>
    <name evidence="1" type="ORF">TSPGSL018_1772</name>
</gene>
<sequence>RHGAKEQQRGGAELEDGPRCCCGGCGSRRGSSAVRALLALRWGGLGSAVGRPHPPQHEGVVVRPTADADLGVGLPVDDAVGNGRFEHDWPFLSVDLAPRGLEVEEVERPEEMHPKAVCRPATEHGSLPRHHHLVLQDKVSKAGPSRPGDRQRPALQLFLHAAAEALHRGPRDLVVRRGDDAPCRLGR</sequence>
<dbReference type="AlphaFoldDB" id="A0A061SIM1"/>
<dbReference type="EMBL" id="GBEZ01000812">
    <property type="protein sequence ID" value="JAC84103.1"/>
    <property type="molecule type" value="Transcribed_RNA"/>
</dbReference>
<reference evidence="1" key="1">
    <citation type="submission" date="2014-05" db="EMBL/GenBank/DDBJ databases">
        <title>The transcriptome of the halophilic microalga Tetraselmis sp. GSL018 isolated from the Great Salt Lake, Utah.</title>
        <authorList>
            <person name="Jinkerson R.E."/>
            <person name="D'Adamo S."/>
            <person name="Posewitz M.C."/>
        </authorList>
    </citation>
    <scope>NUCLEOTIDE SEQUENCE</scope>
    <source>
        <strain evidence="1">GSL018</strain>
    </source>
</reference>
<evidence type="ECO:0000313" key="1">
    <source>
        <dbReference type="EMBL" id="JAC84103.1"/>
    </source>
</evidence>
<protein>
    <submittedName>
        <fullName evidence="1">Uncharacterized protein</fullName>
    </submittedName>
</protein>